<dbReference type="Gene3D" id="1.10.630.10">
    <property type="entry name" value="Cytochrome P450"/>
    <property type="match status" value="1"/>
</dbReference>
<feature type="transmembrane region" description="Helical" evidence="8">
    <location>
        <begin position="6"/>
        <end position="27"/>
    </location>
</feature>
<feature type="binding site" description="axial binding residue" evidence="7">
    <location>
        <position position="474"/>
    </location>
    <ligand>
        <name>heme</name>
        <dbReference type="ChEBI" id="CHEBI:30413"/>
    </ligand>
    <ligandPart>
        <name>Fe</name>
        <dbReference type="ChEBI" id="CHEBI:18248"/>
    </ligandPart>
</feature>
<name>A0A9Q9ANL8_9PEZI</name>
<evidence type="ECO:0000256" key="7">
    <source>
        <dbReference type="PIRSR" id="PIRSR602401-1"/>
    </source>
</evidence>
<evidence type="ECO:0000256" key="1">
    <source>
        <dbReference type="ARBA" id="ARBA00010617"/>
    </source>
</evidence>
<proteinExistence type="inferred from homology"/>
<dbReference type="GO" id="GO:0004497">
    <property type="term" value="F:monooxygenase activity"/>
    <property type="evidence" value="ECO:0007669"/>
    <property type="project" value="UniProtKB-KW"/>
</dbReference>
<evidence type="ECO:0000256" key="2">
    <source>
        <dbReference type="ARBA" id="ARBA00022617"/>
    </source>
</evidence>
<comment type="cofactor">
    <cofactor evidence="7">
        <name>heme</name>
        <dbReference type="ChEBI" id="CHEBI:30413"/>
    </cofactor>
</comment>
<keyword evidence="2 7" id="KW-0349">Heme</keyword>
<keyword evidence="10" id="KW-1185">Reference proteome</keyword>
<dbReference type="Pfam" id="PF00067">
    <property type="entry name" value="p450"/>
    <property type="match status" value="1"/>
</dbReference>
<evidence type="ECO:0000256" key="3">
    <source>
        <dbReference type="ARBA" id="ARBA00022723"/>
    </source>
</evidence>
<dbReference type="InterPro" id="IPR050196">
    <property type="entry name" value="Cytochrome_P450_Monoox"/>
</dbReference>
<sequence>MFELLQSSLIQTAVGAILVGYVLPFLVRGYQIRKRRRQFPGPPPSWLFGDLKNVGEVAMTLPQRVHPHVYPGIMRKKFKLGNFMYLDMWPVSDPMIAIMDPAISQQFSTEYQALKHTSLPTFLEPLVGKNDIVSANGPLWKKWRSMFNPGFSTQHLITLVPGIVDDASIYVEKLTEHAQKQDLFRLEEETTRLTIDVIGKVVLNIRFNMQRGENECIDALREQVHYLPNNTMDPFTMWRPYGIYRRWRNVRIMKRYIGKVLDERFATKAAPTSKKQRKRTIIDLALDSYLTGTSDVEEATSDNEPQVMDAEFREGAITQIRVFLFAGHDTTSSTICYAYHLLRKHPKSMQRIREEHEAILGPVATTADTIKDDPNILHKLEYTLCVIKEVLRLFPAASAPRRGEKGLFLTDPKTGEKYETEGYMIWLVHYGLGHNEDVWGPTANEFVPERFLPENAAKIPEGAFRSFETGARNCLGQNLALLEARIILAVTCRQFEFDVMLDEKSLREIGKDGSFYAKDESFRKGKQDVDGEPLYQVLIGAAKPREGMPCKVRMVDWKP</sequence>
<dbReference type="EMBL" id="CP099420">
    <property type="protein sequence ID" value="USW51504.1"/>
    <property type="molecule type" value="Genomic_DNA"/>
</dbReference>
<evidence type="ECO:0000313" key="9">
    <source>
        <dbReference type="EMBL" id="USW51504.1"/>
    </source>
</evidence>
<dbReference type="PANTHER" id="PTHR24291">
    <property type="entry name" value="CYTOCHROME P450 FAMILY 4"/>
    <property type="match status" value="1"/>
</dbReference>
<dbReference type="PANTHER" id="PTHR24291:SF50">
    <property type="entry name" value="BIFUNCTIONAL ALBAFLAVENONE MONOOXYGENASE_TERPENE SYNTHASE"/>
    <property type="match status" value="1"/>
</dbReference>
<dbReference type="CDD" id="cd11051">
    <property type="entry name" value="CYP59-like"/>
    <property type="match status" value="1"/>
</dbReference>
<dbReference type="GO" id="GO:0005506">
    <property type="term" value="F:iron ion binding"/>
    <property type="evidence" value="ECO:0007669"/>
    <property type="project" value="InterPro"/>
</dbReference>
<evidence type="ECO:0000256" key="5">
    <source>
        <dbReference type="ARBA" id="ARBA00023004"/>
    </source>
</evidence>
<evidence type="ECO:0000256" key="6">
    <source>
        <dbReference type="ARBA" id="ARBA00023033"/>
    </source>
</evidence>
<protein>
    <submittedName>
        <fullName evidence="9">Cytochrome P450</fullName>
    </submittedName>
</protein>
<evidence type="ECO:0000256" key="8">
    <source>
        <dbReference type="SAM" id="Phobius"/>
    </source>
</evidence>
<comment type="similarity">
    <text evidence="1">Belongs to the cytochrome P450 family.</text>
</comment>
<accession>A0A9Q9ANL8</accession>
<organism evidence="9 10">
    <name type="scientific">Septoria linicola</name>
    <dbReference type="NCBI Taxonomy" id="215465"/>
    <lineage>
        <taxon>Eukaryota</taxon>
        <taxon>Fungi</taxon>
        <taxon>Dikarya</taxon>
        <taxon>Ascomycota</taxon>
        <taxon>Pezizomycotina</taxon>
        <taxon>Dothideomycetes</taxon>
        <taxon>Dothideomycetidae</taxon>
        <taxon>Mycosphaerellales</taxon>
        <taxon>Mycosphaerellaceae</taxon>
        <taxon>Septoria</taxon>
    </lineage>
</organism>
<reference evidence="9" key="1">
    <citation type="submission" date="2022-06" db="EMBL/GenBank/DDBJ databases">
        <title>Complete genome sequences of two strains of the flax pathogen Septoria linicola.</title>
        <authorList>
            <person name="Lapalu N."/>
            <person name="Simon A."/>
            <person name="Demenou B."/>
            <person name="Paumier D."/>
            <person name="Guillot M.-P."/>
            <person name="Gout L."/>
            <person name="Valade R."/>
        </authorList>
    </citation>
    <scope>NUCLEOTIDE SEQUENCE</scope>
    <source>
        <strain evidence="9">SE15195</strain>
    </source>
</reference>
<evidence type="ECO:0000313" key="10">
    <source>
        <dbReference type="Proteomes" id="UP001056384"/>
    </source>
</evidence>
<keyword evidence="5 7" id="KW-0408">Iron</keyword>
<dbReference type="InterPro" id="IPR036396">
    <property type="entry name" value="Cyt_P450_sf"/>
</dbReference>
<keyword evidence="8" id="KW-1133">Transmembrane helix</keyword>
<dbReference type="SUPFAM" id="SSF48264">
    <property type="entry name" value="Cytochrome P450"/>
    <property type="match status" value="1"/>
</dbReference>
<keyword evidence="6" id="KW-0503">Monooxygenase</keyword>
<dbReference type="PRINTS" id="PR00463">
    <property type="entry name" value="EP450I"/>
</dbReference>
<dbReference type="GO" id="GO:0016705">
    <property type="term" value="F:oxidoreductase activity, acting on paired donors, with incorporation or reduction of molecular oxygen"/>
    <property type="evidence" value="ECO:0007669"/>
    <property type="project" value="InterPro"/>
</dbReference>
<gene>
    <name evidence="9" type="ORF">Slin15195_G048230</name>
</gene>
<dbReference type="GO" id="GO:0020037">
    <property type="term" value="F:heme binding"/>
    <property type="evidence" value="ECO:0007669"/>
    <property type="project" value="InterPro"/>
</dbReference>
<keyword evidence="4" id="KW-0560">Oxidoreductase</keyword>
<dbReference type="PRINTS" id="PR00385">
    <property type="entry name" value="P450"/>
</dbReference>
<keyword evidence="8" id="KW-0812">Transmembrane</keyword>
<dbReference type="Proteomes" id="UP001056384">
    <property type="component" value="Chromosome 3"/>
</dbReference>
<evidence type="ECO:0000256" key="4">
    <source>
        <dbReference type="ARBA" id="ARBA00023002"/>
    </source>
</evidence>
<keyword evidence="3 7" id="KW-0479">Metal-binding</keyword>
<dbReference type="InterPro" id="IPR001128">
    <property type="entry name" value="Cyt_P450"/>
</dbReference>
<keyword evidence="8" id="KW-0472">Membrane</keyword>
<dbReference type="AlphaFoldDB" id="A0A9Q9ANL8"/>
<dbReference type="InterPro" id="IPR002401">
    <property type="entry name" value="Cyt_P450_E_grp-I"/>
</dbReference>